<dbReference type="InterPro" id="IPR048332">
    <property type="entry name" value="GD_AH_C"/>
</dbReference>
<dbReference type="InterPro" id="IPR052172">
    <property type="entry name" value="UxaA_altronate/galactarate_dh"/>
</dbReference>
<dbReference type="Proteomes" id="UP000864422">
    <property type="component" value="Unassembled WGS sequence"/>
</dbReference>
<dbReference type="EMBL" id="QKOX01000032">
    <property type="protein sequence ID" value="RWT18279.1"/>
    <property type="molecule type" value="Genomic_DNA"/>
</dbReference>
<reference evidence="4" key="3">
    <citation type="submission" date="2020-11" db="EMBL/GenBank/DDBJ databases">
        <authorList>
            <consortium name="NCBI Pathogen Detection Project"/>
        </authorList>
    </citation>
    <scope>NUCLEOTIDE SEQUENCE</scope>
    <source>
        <strain evidence="4">MISC063</strain>
    </source>
</reference>
<evidence type="ECO:0000259" key="3">
    <source>
        <dbReference type="SMART" id="SM00858"/>
    </source>
</evidence>
<dbReference type="AlphaFoldDB" id="A0A443VGS5"/>
<evidence type="ECO:0000256" key="2">
    <source>
        <dbReference type="ARBA" id="ARBA00023239"/>
    </source>
</evidence>
<reference evidence="4" key="1">
    <citation type="journal article" date="2018" name="Genome Biol.">
        <title>SKESA: strategic k-mer extension for scrupulous assemblies.</title>
        <authorList>
            <person name="Souvorov A."/>
            <person name="Agarwala R."/>
            <person name="Lipman D.J."/>
        </authorList>
    </citation>
    <scope>NUCLEOTIDE SEQUENCE</scope>
    <source>
        <strain evidence="4">MISC063</strain>
    </source>
</reference>
<dbReference type="CDD" id="cd11613">
    <property type="entry name" value="SAF_AH_GD"/>
    <property type="match status" value="1"/>
</dbReference>
<dbReference type="Pfam" id="PF04295">
    <property type="entry name" value="GD_AH_second"/>
    <property type="match status" value="1"/>
</dbReference>
<feature type="domain" description="SAF" evidence="3">
    <location>
        <begin position="15"/>
        <end position="84"/>
    </location>
</feature>
<dbReference type="Gene3D" id="2.30.130.110">
    <property type="match status" value="1"/>
</dbReference>
<keyword evidence="2" id="KW-0456">Lyase</keyword>
<dbReference type="RefSeq" id="WP_072000060.1">
    <property type="nucleotide sequence ID" value="NZ_CP093334.1"/>
</dbReference>
<dbReference type="EMBL" id="DACSEA010000003">
    <property type="protein sequence ID" value="HAT1604714.1"/>
    <property type="molecule type" value="Genomic_DNA"/>
</dbReference>
<dbReference type="InterPro" id="IPR044144">
    <property type="entry name" value="SAF_UxaA/GarD"/>
</dbReference>
<sequence>MSMNTNPVLKLNDKDDVVIARQPVAAGTWLPEEQLKTLSDIPAGHKIAIRDIAAGEAVKRYGQIIGFATQSIRRGEHIHMQNLGMGDFEREYGWGEDCHTLPPAGHQDTFMGIRRADGRAATRNYIGVLSSVNCSATVVKAIEDHFRLHGLGDYPNVDGVVALPQSFGCAIGSKSESMEVMRRTMAGYATHVNFAGVIIIGLGCESSQIKDMMNAHGLSDGPMLHSFTIQEIGGTRHAIARGIELINEMLPQANQVQREPIPAAEIILALECGGSDSYSGISANPALGYAVDKLVQQGGTAILSETSEIYGAEHLLTRRAVSREVGEKLIARIHWWEDYCRRTGSEMNNNPSAGNKVGGLTTILEKSLGGIAKAGTTNLTAVYEYAEPVTEKGFVFMDTPGYDPIAVTGQIAGGANLLCFTTGRGSAFGSKPTPSLKLATNNALWQRQQEDMDINCGTIVEGEETIAQVGERLYQMILEMASGKKTKSEEFGYGSQEFVPWTIGSIM</sequence>
<dbReference type="PANTHER" id="PTHR30536">
    <property type="entry name" value="ALTRONATE/GALACTARATE DEHYDRATASE"/>
    <property type="match status" value="1"/>
</dbReference>
<dbReference type="SMART" id="SM00858">
    <property type="entry name" value="SAF"/>
    <property type="match status" value="1"/>
</dbReference>
<dbReference type="InterPro" id="IPR013974">
    <property type="entry name" value="SAF"/>
</dbReference>
<name>A0A443VGS5_RAOPL</name>
<dbReference type="InterPro" id="IPR007392">
    <property type="entry name" value="GD_AH_second"/>
</dbReference>
<comment type="similarity">
    <text evidence="1">Belongs to the UxaA family.</text>
</comment>
<dbReference type="Pfam" id="PF20629">
    <property type="entry name" value="GD_AH_C"/>
    <property type="match status" value="1"/>
</dbReference>
<organism evidence="5 6">
    <name type="scientific">Raoultella planticola</name>
    <name type="common">Klebsiella planticola</name>
    <dbReference type="NCBI Taxonomy" id="575"/>
    <lineage>
        <taxon>Bacteria</taxon>
        <taxon>Pseudomonadati</taxon>
        <taxon>Pseudomonadota</taxon>
        <taxon>Gammaproteobacteria</taxon>
        <taxon>Enterobacterales</taxon>
        <taxon>Enterobacteriaceae</taxon>
        <taxon>Klebsiella/Raoultella group</taxon>
        <taxon>Raoultella</taxon>
    </lineage>
</organism>
<reference evidence="5 6" key="2">
    <citation type="submission" date="2018-06" db="EMBL/GenBank/DDBJ databases">
        <title>Carbapenemase-producing Enterobacteriaceae present in wastewater treatment plant effluent and nearby surface waters in the US.</title>
        <authorList>
            <person name="Mathys D.A."/>
            <person name="Mollenkopf D.F."/>
            <person name="Feicht S.M."/>
            <person name="Adams R.J."/>
            <person name="Albers A.L."/>
            <person name="Stuever D.M."/>
            <person name="Daniels J.B."/>
            <person name="Wittum T.E."/>
        </authorList>
    </citation>
    <scope>NUCLEOTIDE SEQUENCE [LARGE SCALE GENOMIC DNA]</scope>
    <source>
        <strain evidence="5 6">GEO_47_Down_B</strain>
    </source>
</reference>
<accession>A0A443VGS5</accession>
<dbReference type="Proteomes" id="UP000288843">
    <property type="component" value="Unassembled WGS sequence"/>
</dbReference>
<evidence type="ECO:0000313" key="4">
    <source>
        <dbReference type="EMBL" id="HAT1604714.1"/>
    </source>
</evidence>
<comment type="caution">
    <text evidence="5">The sequence shown here is derived from an EMBL/GenBank/DDBJ whole genome shotgun (WGS) entry which is preliminary data.</text>
</comment>
<dbReference type="Pfam" id="PF08666">
    <property type="entry name" value="SAF"/>
    <property type="match status" value="1"/>
</dbReference>
<evidence type="ECO:0000256" key="1">
    <source>
        <dbReference type="ARBA" id="ARBA00010986"/>
    </source>
</evidence>
<protein>
    <submittedName>
        <fullName evidence="5">Altronate dehydratase</fullName>
    </submittedName>
</protein>
<dbReference type="GO" id="GO:0016829">
    <property type="term" value="F:lyase activity"/>
    <property type="evidence" value="ECO:0007669"/>
    <property type="project" value="UniProtKB-KW"/>
</dbReference>
<gene>
    <name evidence="5" type="ORF">DN603_23630</name>
    <name evidence="4" type="ORF">I8Y23_001001</name>
</gene>
<proteinExistence type="inferred from homology"/>
<dbReference type="GO" id="GO:0019698">
    <property type="term" value="P:D-galacturonate catabolic process"/>
    <property type="evidence" value="ECO:0007669"/>
    <property type="project" value="TreeGrafter"/>
</dbReference>
<evidence type="ECO:0000313" key="6">
    <source>
        <dbReference type="Proteomes" id="UP000288843"/>
    </source>
</evidence>
<evidence type="ECO:0000313" key="5">
    <source>
        <dbReference type="EMBL" id="RWT18279.1"/>
    </source>
</evidence>
<dbReference type="PANTHER" id="PTHR30536:SF5">
    <property type="entry name" value="ALTRONATE DEHYDRATASE"/>
    <property type="match status" value="1"/>
</dbReference>